<dbReference type="InterPro" id="IPR041631">
    <property type="entry name" value="Alpha_DG1_N2"/>
</dbReference>
<feature type="domain" description="Dystroglycan-type cadherin-like" evidence="3">
    <location>
        <begin position="83"/>
        <end position="184"/>
    </location>
</feature>
<dbReference type="Proteomes" id="UP001163046">
    <property type="component" value="Unassembled WGS sequence"/>
</dbReference>
<dbReference type="Gene3D" id="3.30.70.1040">
    <property type="entry name" value="Dystroglycan, domain 2"/>
    <property type="match status" value="1"/>
</dbReference>
<evidence type="ECO:0000256" key="1">
    <source>
        <dbReference type="ARBA" id="ARBA00004135"/>
    </source>
</evidence>
<evidence type="ECO:0000313" key="4">
    <source>
        <dbReference type="EMBL" id="KAJ7363250.1"/>
    </source>
</evidence>
<dbReference type="AlphaFoldDB" id="A0A9X0CLF6"/>
<evidence type="ECO:0000313" key="5">
    <source>
        <dbReference type="Proteomes" id="UP001163046"/>
    </source>
</evidence>
<keyword evidence="2" id="KW-0472">Membrane</keyword>
<dbReference type="GO" id="GO:0016011">
    <property type="term" value="C:dystroglycan complex"/>
    <property type="evidence" value="ECO:0007669"/>
    <property type="project" value="TreeGrafter"/>
</dbReference>
<dbReference type="SMART" id="SM00736">
    <property type="entry name" value="CADG"/>
    <property type="match status" value="1"/>
</dbReference>
<comment type="caution">
    <text evidence="4">The sequence shown here is derived from an EMBL/GenBank/DDBJ whole genome shotgun (WGS) entry which is preliminary data.</text>
</comment>
<dbReference type="Pfam" id="PF18424">
    <property type="entry name" value="a_DG1_N2"/>
    <property type="match status" value="1"/>
</dbReference>
<gene>
    <name evidence="4" type="primary">DAG1_1</name>
    <name evidence="4" type="ORF">OS493_011532</name>
</gene>
<dbReference type="GO" id="GO:0021675">
    <property type="term" value="P:nerve development"/>
    <property type="evidence" value="ECO:0007669"/>
    <property type="project" value="TreeGrafter"/>
</dbReference>
<dbReference type="GO" id="GO:0005509">
    <property type="term" value="F:calcium ion binding"/>
    <property type="evidence" value="ECO:0007669"/>
    <property type="project" value="InterPro"/>
</dbReference>
<dbReference type="PANTHER" id="PTHR21559:SF21">
    <property type="entry name" value="DYSTROGLYCAN 1"/>
    <property type="match status" value="1"/>
</dbReference>
<dbReference type="InterPro" id="IPR006644">
    <property type="entry name" value="Cadg"/>
</dbReference>
<protein>
    <submittedName>
        <fullName evidence="4">Dystroglycan 1 (Dystrophin-associated glycoprotein 1)</fullName>
    </submittedName>
</protein>
<dbReference type="EMBL" id="MU827306">
    <property type="protein sequence ID" value="KAJ7363250.1"/>
    <property type="molecule type" value="Genomic_DNA"/>
</dbReference>
<dbReference type="GO" id="GO:0002009">
    <property type="term" value="P:morphogenesis of an epithelium"/>
    <property type="evidence" value="ECO:0007669"/>
    <property type="project" value="TreeGrafter"/>
</dbReference>
<proteinExistence type="predicted"/>
<keyword evidence="2" id="KW-1133">Transmembrane helix</keyword>
<dbReference type="Gene3D" id="2.60.40.10">
    <property type="entry name" value="Immunoglobulins"/>
    <property type="match status" value="1"/>
</dbReference>
<dbReference type="GO" id="GO:0043236">
    <property type="term" value="F:laminin binding"/>
    <property type="evidence" value="ECO:0007669"/>
    <property type="project" value="TreeGrafter"/>
</dbReference>
<organism evidence="4 5">
    <name type="scientific">Desmophyllum pertusum</name>
    <dbReference type="NCBI Taxonomy" id="174260"/>
    <lineage>
        <taxon>Eukaryota</taxon>
        <taxon>Metazoa</taxon>
        <taxon>Cnidaria</taxon>
        <taxon>Anthozoa</taxon>
        <taxon>Hexacorallia</taxon>
        <taxon>Scleractinia</taxon>
        <taxon>Caryophylliina</taxon>
        <taxon>Caryophylliidae</taxon>
        <taxon>Desmophyllum</taxon>
    </lineage>
</organism>
<evidence type="ECO:0000259" key="3">
    <source>
        <dbReference type="SMART" id="SM00736"/>
    </source>
</evidence>
<keyword evidence="5" id="KW-1185">Reference proteome</keyword>
<accession>A0A9X0CLF6</accession>
<sequence>MKCKPWRRKSTPKWTWLDTFSWLKLSLLLASFFHVVLQVLSRTIFTKTTSRFRLHWILLIISFLGGIFLPLASCQDSLQPTPSVKGQLPNAVVYVGSAFSYNISESVFDCDVDSIMVSETADRFLSHWLSYNSNKKQLYGVPSDKDKGTYNILVVALTKDAMVRGHVCGSRSFSIVVMPVSEELPVSVHLGTGISSSSYHKSAHSLSCFPGTQAVLGTIILNADIQGLNGHERMTLLLKMANHLNIHSSKVSFFSGEISHPIIQHLDNPAVIAAGVGDGRFAKGSRSLLTWNIGCGAVKLEDVAFSRLETDAQDGTITTLLGFPVVGWHVMSGAQKNMARRRVRRQAVWAGNTPTPTMSSAPPTRVSSMSTLVITSRSVTLTSAFSDSSTIRLSTSAASSVTPTEQLSNLLASA</sequence>
<dbReference type="SUPFAM" id="SSF49313">
    <property type="entry name" value="Cadherin-like"/>
    <property type="match status" value="1"/>
</dbReference>
<name>A0A9X0CLF6_9CNID</name>
<comment type="subcellular location">
    <subcellularLocation>
        <location evidence="1">Cell membrane</location>
        <location evidence="1">Sarcolemma</location>
    </subcellularLocation>
</comment>
<reference evidence="4" key="1">
    <citation type="submission" date="2023-01" db="EMBL/GenBank/DDBJ databases">
        <title>Genome assembly of the deep-sea coral Lophelia pertusa.</title>
        <authorList>
            <person name="Herrera S."/>
            <person name="Cordes E."/>
        </authorList>
    </citation>
    <scope>NUCLEOTIDE SEQUENCE</scope>
    <source>
        <strain evidence="4">USNM1676648</strain>
        <tissue evidence="4">Polyp</tissue>
    </source>
</reference>
<feature type="transmembrane region" description="Helical" evidence="2">
    <location>
        <begin position="52"/>
        <end position="72"/>
    </location>
</feature>
<evidence type="ECO:0000256" key="2">
    <source>
        <dbReference type="SAM" id="Phobius"/>
    </source>
</evidence>
<dbReference type="OrthoDB" id="5990676at2759"/>
<dbReference type="InterPro" id="IPR027468">
    <property type="entry name" value="Alpha-dystroglycan_domain_2"/>
</dbReference>
<dbReference type="SUPFAM" id="SSF111006">
    <property type="entry name" value="Dystroglycan, domain 2"/>
    <property type="match status" value="1"/>
</dbReference>
<dbReference type="GO" id="GO:0007411">
    <property type="term" value="P:axon guidance"/>
    <property type="evidence" value="ECO:0007669"/>
    <property type="project" value="TreeGrafter"/>
</dbReference>
<dbReference type="InterPro" id="IPR015919">
    <property type="entry name" value="Cadherin-like_sf"/>
</dbReference>
<dbReference type="PANTHER" id="PTHR21559">
    <property type="entry name" value="DYSTROGLYCAN-RELATED"/>
    <property type="match status" value="1"/>
</dbReference>
<dbReference type="InterPro" id="IPR013783">
    <property type="entry name" value="Ig-like_fold"/>
</dbReference>
<dbReference type="GO" id="GO:0042383">
    <property type="term" value="C:sarcolemma"/>
    <property type="evidence" value="ECO:0007669"/>
    <property type="project" value="UniProtKB-SubCell"/>
</dbReference>
<keyword evidence="2" id="KW-0812">Transmembrane</keyword>